<accession>A0A833ZCX1</accession>
<reference evidence="2 3" key="1">
    <citation type="journal article" date="2020" name="Nature">
        <title>Six reference-quality genomes reveal evolution of bat adaptations.</title>
        <authorList>
            <person name="Jebb D."/>
            <person name="Huang Z."/>
            <person name="Pippel M."/>
            <person name="Hughes G.M."/>
            <person name="Lavrichenko K."/>
            <person name="Devanna P."/>
            <person name="Winkler S."/>
            <person name="Jermiin L.S."/>
            <person name="Skirmuntt E.C."/>
            <person name="Katzourakis A."/>
            <person name="Burkitt-Gray L."/>
            <person name="Ray D.A."/>
            <person name="Sullivan K.A.M."/>
            <person name="Roscito J.G."/>
            <person name="Kirilenko B.M."/>
            <person name="Davalos L.M."/>
            <person name="Corthals A.P."/>
            <person name="Power M.L."/>
            <person name="Jones G."/>
            <person name="Ransome R.D."/>
            <person name="Dechmann D.K.N."/>
            <person name="Locatelli A.G."/>
            <person name="Puechmaille S.J."/>
            <person name="Fedrigo O."/>
            <person name="Jarvis E.D."/>
            <person name="Hiller M."/>
            <person name="Vernes S.C."/>
            <person name="Myers E.W."/>
            <person name="Teeling E.C."/>
        </authorList>
    </citation>
    <scope>NUCLEOTIDE SEQUENCE [LARGE SCALE GENOMIC DNA]</scope>
    <source>
        <strain evidence="2">Bat1K_MPI-CBG_1</strain>
    </source>
</reference>
<dbReference type="AlphaFoldDB" id="A0A833ZCX1"/>
<organism evidence="2 3">
    <name type="scientific">Phyllostomus discolor</name>
    <name type="common">pale spear-nosed bat</name>
    <dbReference type="NCBI Taxonomy" id="89673"/>
    <lineage>
        <taxon>Eukaryota</taxon>
        <taxon>Metazoa</taxon>
        <taxon>Chordata</taxon>
        <taxon>Craniata</taxon>
        <taxon>Vertebrata</taxon>
        <taxon>Euteleostomi</taxon>
        <taxon>Mammalia</taxon>
        <taxon>Eutheria</taxon>
        <taxon>Laurasiatheria</taxon>
        <taxon>Chiroptera</taxon>
        <taxon>Yangochiroptera</taxon>
        <taxon>Phyllostomidae</taxon>
        <taxon>Phyllostominae</taxon>
        <taxon>Phyllostomus</taxon>
    </lineage>
</organism>
<evidence type="ECO:0000313" key="3">
    <source>
        <dbReference type="Proteomes" id="UP000664940"/>
    </source>
</evidence>
<feature type="region of interest" description="Disordered" evidence="1">
    <location>
        <begin position="152"/>
        <end position="173"/>
    </location>
</feature>
<dbReference type="EMBL" id="JABVXQ010000008">
    <property type="protein sequence ID" value="KAF6094692.1"/>
    <property type="molecule type" value="Genomic_DNA"/>
</dbReference>
<comment type="caution">
    <text evidence="2">The sequence shown here is derived from an EMBL/GenBank/DDBJ whole genome shotgun (WGS) entry which is preliminary data.</text>
</comment>
<dbReference type="Proteomes" id="UP000664940">
    <property type="component" value="Unassembled WGS sequence"/>
</dbReference>
<sequence>MATLGGKFTKCDFFPPYRSCVGVSWVLIFITAPPTVRVRECGGDGCFLGWPKPHAGKRHLGEGLPGFLGLEALTGTLWTGTVPSGPPARASNLLPAGPTDELRPSPPPGCLWTLFICFPVWGSGKPPSLTHLRPVQGLFPFTKCVPGTHHLTRTSSTQKPVLQMRKPRLAEAK</sequence>
<evidence type="ECO:0000256" key="1">
    <source>
        <dbReference type="SAM" id="MobiDB-lite"/>
    </source>
</evidence>
<proteinExistence type="predicted"/>
<evidence type="ECO:0000313" key="2">
    <source>
        <dbReference type="EMBL" id="KAF6094692.1"/>
    </source>
</evidence>
<gene>
    <name evidence="2" type="ORF">HJG60_011802</name>
</gene>
<name>A0A833ZCX1_9CHIR</name>
<protein>
    <submittedName>
        <fullName evidence="2">Uncharacterized protein</fullName>
    </submittedName>
</protein>